<dbReference type="AlphaFoldDB" id="A0A6P1MCC1"/>
<dbReference type="InterPro" id="IPR005467">
    <property type="entry name" value="His_kinase_dom"/>
</dbReference>
<accession>A0A6P1MCC1</accession>
<dbReference type="Proteomes" id="UP000464954">
    <property type="component" value="Chromosome"/>
</dbReference>
<feature type="transmembrane region" description="Helical" evidence="15">
    <location>
        <begin position="6"/>
        <end position="23"/>
    </location>
</feature>
<dbReference type="InterPro" id="IPR011620">
    <property type="entry name" value="Sig_transdc_His_kinase_LytS_TM"/>
</dbReference>
<gene>
    <name evidence="20" type="ORF">GT409_07205</name>
</gene>
<dbReference type="SUPFAM" id="SSF52172">
    <property type="entry name" value="CheY-like"/>
    <property type="match status" value="1"/>
</dbReference>
<name>A0A6P1MCC1_9BACT</name>
<dbReference type="Gene3D" id="1.10.287.130">
    <property type="match status" value="1"/>
</dbReference>
<dbReference type="Pfam" id="PF00989">
    <property type="entry name" value="PAS"/>
    <property type="match status" value="2"/>
</dbReference>
<protein>
    <recommendedName>
        <fullName evidence="3">histidine kinase</fullName>
        <ecNumber evidence="3">2.7.13.3</ecNumber>
    </recommendedName>
</protein>
<dbReference type="GO" id="GO:0005524">
    <property type="term" value="F:ATP binding"/>
    <property type="evidence" value="ECO:0007669"/>
    <property type="project" value="UniProtKB-KW"/>
</dbReference>
<dbReference type="PROSITE" id="PS50109">
    <property type="entry name" value="HIS_KIN"/>
    <property type="match status" value="1"/>
</dbReference>
<keyword evidence="8" id="KW-0547">Nucleotide-binding</keyword>
<feature type="domain" description="PAS" evidence="18">
    <location>
        <begin position="322"/>
        <end position="393"/>
    </location>
</feature>
<dbReference type="SUPFAM" id="SSF47384">
    <property type="entry name" value="Homodimeric domain of signal transducing histidine kinase"/>
    <property type="match status" value="1"/>
</dbReference>
<evidence type="ECO:0000259" key="16">
    <source>
        <dbReference type="PROSITE" id="PS50109"/>
    </source>
</evidence>
<evidence type="ECO:0000256" key="8">
    <source>
        <dbReference type="ARBA" id="ARBA00022741"/>
    </source>
</evidence>
<evidence type="ECO:0000256" key="15">
    <source>
        <dbReference type="SAM" id="Phobius"/>
    </source>
</evidence>
<dbReference type="Pfam" id="PF02518">
    <property type="entry name" value="HATPase_c"/>
    <property type="match status" value="1"/>
</dbReference>
<dbReference type="Pfam" id="PF13426">
    <property type="entry name" value="PAS_9"/>
    <property type="match status" value="1"/>
</dbReference>
<dbReference type="GO" id="GO:0000155">
    <property type="term" value="F:phosphorelay sensor kinase activity"/>
    <property type="evidence" value="ECO:0007669"/>
    <property type="project" value="InterPro"/>
</dbReference>
<evidence type="ECO:0000256" key="11">
    <source>
        <dbReference type="ARBA" id="ARBA00022989"/>
    </source>
</evidence>
<proteinExistence type="predicted"/>
<evidence type="ECO:0000256" key="6">
    <source>
        <dbReference type="ARBA" id="ARBA00022679"/>
    </source>
</evidence>
<dbReference type="CDD" id="cd00082">
    <property type="entry name" value="HisKA"/>
    <property type="match status" value="1"/>
</dbReference>
<feature type="domain" description="PAC" evidence="19">
    <location>
        <begin position="395"/>
        <end position="447"/>
    </location>
</feature>
<keyword evidence="10" id="KW-0067">ATP-binding</keyword>
<keyword evidence="9" id="KW-0418">Kinase</keyword>
<keyword evidence="21" id="KW-1185">Reference proteome</keyword>
<dbReference type="RefSeq" id="WP_160628394.1">
    <property type="nucleotide sequence ID" value="NZ_CP047593.1"/>
</dbReference>
<dbReference type="PRINTS" id="PR00344">
    <property type="entry name" value="BCTRLSENSOR"/>
</dbReference>
<dbReference type="SMART" id="SM00448">
    <property type="entry name" value="REC"/>
    <property type="match status" value="1"/>
</dbReference>
<keyword evidence="12" id="KW-0902">Two-component regulatory system</keyword>
<feature type="transmembrane region" description="Helical" evidence="15">
    <location>
        <begin position="162"/>
        <end position="182"/>
    </location>
</feature>
<dbReference type="Gene3D" id="3.30.450.20">
    <property type="entry name" value="PAS domain"/>
    <property type="match status" value="3"/>
</dbReference>
<evidence type="ECO:0000256" key="12">
    <source>
        <dbReference type="ARBA" id="ARBA00023012"/>
    </source>
</evidence>
<keyword evidence="6" id="KW-0808">Transferase</keyword>
<evidence type="ECO:0000259" key="17">
    <source>
        <dbReference type="PROSITE" id="PS50110"/>
    </source>
</evidence>
<evidence type="ECO:0000256" key="4">
    <source>
        <dbReference type="ARBA" id="ARBA00022475"/>
    </source>
</evidence>
<keyword evidence="4" id="KW-1003">Cell membrane</keyword>
<dbReference type="InterPro" id="IPR035965">
    <property type="entry name" value="PAS-like_dom_sf"/>
</dbReference>
<evidence type="ECO:0000259" key="18">
    <source>
        <dbReference type="PROSITE" id="PS50112"/>
    </source>
</evidence>
<dbReference type="GO" id="GO:0071555">
    <property type="term" value="P:cell wall organization"/>
    <property type="evidence" value="ECO:0007669"/>
    <property type="project" value="InterPro"/>
</dbReference>
<dbReference type="EMBL" id="CP047593">
    <property type="protein sequence ID" value="QHI69246.1"/>
    <property type="molecule type" value="Genomic_DNA"/>
</dbReference>
<feature type="domain" description="PAS" evidence="18">
    <location>
        <begin position="220"/>
        <end position="268"/>
    </location>
</feature>
<dbReference type="Gene3D" id="3.40.50.2300">
    <property type="match status" value="1"/>
</dbReference>
<reference evidence="20 21" key="1">
    <citation type="submission" date="2020-01" db="EMBL/GenBank/DDBJ databases">
        <title>Ponticoccus aerotolerans gen. nov., sp. nov., an anaerobic bacterium and proposal of Ponticoccusceae fam. nov., Ponticoccusles ord. nov. and Ponticoccuse classis nov. in the phylum Kiritimatiellaeota.</title>
        <authorList>
            <person name="Zhou L.Y."/>
            <person name="Du Z.J."/>
        </authorList>
    </citation>
    <scope>NUCLEOTIDE SEQUENCE [LARGE SCALE GENOMIC DNA]</scope>
    <source>
        <strain evidence="20 21">S-5007</strain>
    </source>
</reference>
<dbReference type="SMART" id="SM00086">
    <property type="entry name" value="PAC"/>
    <property type="match status" value="3"/>
</dbReference>
<feature type="transmembrane region" description="Helical" evidence="15">
    <location>
        <begin position="35"/>
        <end position="60"/>
    </location>
</feature>
<dbReference type="GO" id="GO:0006355">
    <property type="term" value="P:regulation of DNA-templated transcription"/>
    <property type="evidence" value="ECO:0007669"/>
    <property type="project" value="InterPro"/>
</dbReference>
<feature type="domain" description="PAS" evidence="18">
    <location>
        <begin position="444"/>
        <end position="490"/>
    </location>
</feature>
<dbReference type="KEGG" id="taer:GT409_07205"/>
<dbReference type="Pfam" id="PF00512">
    <property type="entry name" value="HisKA"/>
    <property type="match status" value="1"/>
</dbReference>
<evidence type="ECO:0000313" key="21">
    <source>
        <dbReference type="Proteomes" id="UP000464954"/>
    </source>
</evidence>
<dbReference type="Gene3D" id="3.30.565.10">
    <property type="entry name" value="Histidine kinase-like ATPase, C-terminal domain"/>
    <property type="match status" value="1"/>
</dbReference>
<dbReference type="InterPro" id="IPR013767">
    <property type="entry name" value="PAS_fold"/>
</dbReference>
<dbReference type="InterPro" id="IPR003594">
    <property type="entry name" value="HATPase_dom"/>
</dbReference>
<keyword evidence="13 15" id="KW-0472">Membrane</keyword>
<feature type="transmembrane region" description="Helical" evidence="15">
    <location>
        <begin position="66"/>
        <end position="86"/>
    </location>
</feature>
<feature type="domain" description="PAC" evidence="19">
    <location>
        <begin position="515"/>
        <end position="569"/>
    </location>
</feature>
<dbReference type="PANTHER" id="PTHR43065:SF42">
    <property type="entry name" value="TWO-COMPONENT SENSOR PPRA"/>
    <property type="match status" value="1"/>
</dbReference>
<evidence type="ECO:0000256" key="5">
    <source>
        <dbReference type="ARBA" id="ARBA00022553"/>
    </source>
</evidence>
<dbReference type="InterPro" id="IPR036890">
    <property type="entry name" value="HATPase_C_sf"/>
</dbReference>
<evidence type="ECO:0000256" key="14">
    <source>
        <dbReference type="PROSITE-ProRule" id="PRU00169"/>
    </source>
</evidence>
<dbReference type="InterPro" id="IPR003661">
    <property type="entry name" value="HisK_dim/P_dom"/>
</dbReference>
<dbReference type="InterPro" id="IPR011006">
    <property type="entry name" value="CheY-like_superfamily"/>
</dbReference>
<dbReference type="SUPFAM" id="SSF55785">
    <property type="entry name" value="PYP-like sensor domain (PAS domain)"/>
    <property type="match status" value="3"/>
</dbReference>
<evidence type="ECO:0000259" key="19">
    <source>
        <dbReference type="PROSITE" id="PS50113"/>
    </source>
</evidence>
<comment type="catalytic activity">
    <reaction evidence="1">
        <text>ATP + protein L-histidine = ADP + protein N-phospho-L-histidine.</text>
        <dbReference type="EC" id="2.7.13.3"/>
    </reaction>
</comment>
<dbReference type="NCBIfam" id="TIGR00229">
    <property type="entry name" value="sensory_box"/>
    <property type="match status" value="3"/>
</dbReference>
<dbReference type="CDD" id="cd00130">
    <property type="entry name" value="PAS"/>
    <property type="match status" value="3"/>
</dbReference>
<evidence type="ECO:0000256" key="7">
    <source>
        <dbReference type="ARBA" id="ARBA00022692"/>
    </source>
</evidence>
<dbReference type="SUPFAM" id="SSF55874">
    <property type="entry name" value="ATPase domain of HSP90 chaperone/DNA topoisomerase II/histidine kinase"/>
    <property type="match status" value="1"/>
</dbReference>
<dbReference type="SMART" id="SM00091">
    <property type="entry name" value="PAS"/>
    <property type="match status" value="3"/>
</dbReference>
<feature type="modified residue" description="4-aspartylphosphate" evidence="14">
    <location>
        <position position="876"/>
    </location>
</feature>
<dbReference type="Pfam" id="PF00072">
    <property type="entry name" value="Response_reg"/>
    <property type="match status" value="1"/>
</dbReference>
<dbReference type="Gene3D" id="6.10.250.490">
    <property type="match status" value="1"/>
</dbReference>
<evidence type="ECO:0000256" key="2">
    <source>
        <dbReference type="ARBA" id="ARBA00004651"/>
    </source>
</evidence>
<feature type="domain" description="Response regulatory" evidence="17">
    <location>
        <begin position="825"/>
        <end position="941"/>
    </location>
</feature>
<dbReference type="Pfam" id="PF07694">
    <property type="entry name" value="5TM-5TMR_LYT"/>
    <property type="match status" value="1"/>
</dbReference>
<evidence type="ECO:0000256" key="13">
    <source>
        <dbReference type="ARBA" id="ARBA00023136"/>
    </source>
</evidence>
<evidence type="ECO:0000256" key="9">
    <source>
        <dbReference type="ARBA" id="ARBA00022777"/>
    </source>
</evidence>
<feature type="transmembrane region" description="Helical" evidence="15">
    <location>
        <begin position="130"/>
        <end position="150"/>
    </location>
</feature>
<feature type="domain" description="PAC" evidence="19">
    <location>
        <begin position="270"/>
        <end position="321"/>
    </location>
</feature>
<organism evidence="20 21">
    <name type="scientific">Tichowtungia aerotolerans</name>
    <dbReference type="NCBI Taxonomy" id="2697043"/>
    <lineage>
        <taxon>Bacteria</taxon>
        <taxon>Pseudomonadati</taxon>
        <taxon>Kiritimatiellota</taxon>
        <taxon>Tichowtungiia</taxon>
        <taxon>Tichowtungiales</taxon>
        <taxon>Tichowtungiaceae</taxon>
        <taxon>Tichowtungia</taxon>
    </lineage>
</organism>
<comment type="subcellular location">
    <subcellularLocation>
        <location evidence="2">Cell membrane</location>
        <topology evidence="2">Multi-pass membrane protein</topology>
    </subcellularLocation>
</comment>
<evidence type="ECO:0000313" key="20">
    <source>
        <dbReference type="EMBL" id="QHI69246.1"/>
    </source>
</evidence>
<dbReference type="GO" id="GO:0005886">
    <property type="term" value="C:plasma membrane"/>
    <property type="evidence" value="ECO:0007669"/>
    <property type="project" value="UniProtKB-SubCell"/>
</dbReference>
<dbReference type="InterPro" id="IPR004358">
    <property type="entry name" value="Sig_transdc_His_kin-like_C"/>
</dbReference>
<dbReference type="InterPro" id="IPR000700">
    <property type="entry name" value="PAS-assoc_C"/>
</dbReference>
<keyword evidence="5 14" id="KW-0597">Phosphoprotein</keyword>
<evidence type="ECO:0000256" key="1">
    <source>
        <dbReference type="ARBA" id="ARBA00000085"/>
    </source>
</evidence>
<keyword evidence="7 15" id="KW-0812">Transmembrane</keyword>
<feature type="transmembrane region" description="Helical" evidence="15">
    <location>
        <begin position="98"/>
        <end position="118"/>
    </location>
</feature>
<dbReference type="InterPro" id="IPR001789">
    <property type="entry name" value="Sig_transdc_resp-reg_receiver"/>
</dbReference>
<dbReference type="PANTHER" id="PTHR43065">
    <property type="entry name" value="SENSOR HISTIDINE KINASE"/>
    <property type="match status" value="1"/>
</dbReference>
<dbReference type="PROSITE" id="PS50110">
    <property type="entry name" value="RESPONSE_REGULATORY"/>
    <property type="match status" value="1"/>
</dbReference>
<dbReference type="PROSITE" id="PS50112">
    <property type="entry name" value="PAS"/>
    <property type="match status" value="3"/>
</dbReference>
<dbReference type="PROSITE" id="PS50113">
    <property type="entry name" value="PAC"/>
    <property type="match status" value="3"/>
</dbReference>
<dbReference type="EC" id="2.7.13.3" evidence="3"/>
<sequence length="946" mass="105254">MFFEILRNIAILLAFCMIYSLLFQSRNRSTFSGRCWLGVIFGLAGVLAMLTPTALFPGVLIDGRSIFVSISGLFGGWVSALIAAGVSIVCRIILGGPGAIVGCGIILSSALIGTGYHYLCRRDLSKISNFQFWLFGLFVHLIMICILPALPSNIRWEVIHLISFPVLLIYPAGTVLVCRLLLVQDEQASSKRMLAENQERLSSILRVVPTGIGLVKDRVITDLNPQVCEITGYGYDELIGKNSRMLYLSEKEYLRVGYEKHRQIAEHGTCMLESQWKRKDGTVCDVLLSATPLSPKSLVAGITFTALDITDRKRAEDALRQSIHELKMHVEQSPLAIVRWDLNFLAVEWNRAAERIFGFSRREAIGQHGTFIIPENARTQVDVVWNQLLLNSGGTRNTNENITKDGRVILCEWYNVPLLDDTGKVFGVASQVMDVTERRKIEEEWDQLMLAIEQSAEMVVITDADANIQYVNRAFEKVTGYRRDEVIGKNPRLLQSGKQSALFYRKMWKILSSGDPWSGQLVNRKKNGTIYTEDATISAVCAEDGTVINYVAVKRDVTHELDLEDQLRQAQKMEAVGQMAGGIAHDFNNLLQVIGGYAELSLMGVDETNPCWTALNEIQDASTRGKSLVSQLLAFSRRQVIHPVDLNLNVVIERLLQMIRGLIGEHISLDFIAGHNLGTIHADHGLIEQVLMNLCVNARDAMPDGGKIIVETENVLIDGDYANTHAWASPGRYVLLSVTDNGSGMDSRTVEHIFEPFFTTKEVGKGTGLGLSTVFGIVKQHEGHVTVYSELEKGTVFKIYLPIVGRKATEISREVPGPVFGGTETILIAEDDETVLKLAEHLLMDAGYTVLTACDGEEAIRVFEEHADEIDAVMFDVVMPRLGGKQALERILELRPGLPHLFASGYSENAVHTNFIQKRGLHLLSKPYQTETLLRKIREVLDEEKS</sequence>
<keyword evidence="11 15" id="KW-1133">Transmembrane helix</keyword>
<evidence type="ECO:0000256" key="10">
    <source>
        <dbReference type="ARBA" id="ARBA00022840"/>
    </source>
</evidence>
<dbReference type="InterPro" id="IPR000014">
    <property type="entry name" value="PAS"/>
</dbReference>
<dbReference type="SMART" id="SM00388">
    <property type="entry name" value="HisKA"/>
    <property type="match status" value="1"/>
</dbReference>
<dbReference type="SMART" id="SM00387">
    <property type="entry name" value="HATPase_c"/>
    <property type="match status" value="1"/>
</dbReference>
<feature type="domain" description="Histidine kinase" evidence="16">
    <location>
        <begin position="582"/>
        <end position="805"/>
    </location>
</feature>
<dbReference type="InterPro" id="IPR001610">
    <property type="entry name" value="PAC"/>
</dbReference>
<dbReference type="InterPro" id="IPR036097">
    <property type="entry name" value="HisK_dim/P_sf"/>
</dbReference>
<evidence type="ECO:0000256" key="3">
    <source>
        <dbReference type="ARBA" id="ARBA00012438"/>
    </source>
</evidence>